<dbReference type="EMBL" id="QRBI01000099">
    <property type="protein sequence ID" value="RMC17313.1"/>
    <property type="molecule type" value="Genomic_DNA"/>
</dbReference>
<name>A0A3M0KVX4_HIRRU</name>
<sequence>MVNHVTLPTALEMEEGMEMGEDLEEEGDPEEEGHPEEWATHQDWVCIVLGLYYSGFRYQEKIELWQKRTSGKLLLGKVKAKQSQLPSAAHVASSLGSPSVSLPFSGHNAAMSKFQNDDDVHSSKASSKQKIKAYSGILPPFLPNLSLMQKRL</sequence>
<evidence type="ECO:0000313" key="2">
    <source>
        <dbReference type="EMBL" id="RMC17313.1"/>
    </source>
</evidence>
<feature type="compositionally biased region" description="Acidic residues" evidence="1">
    <location>
        <begin position="12"/>
        <end position="34"/>
    </location>
</feature>
<comment type="caution">
    <text evidence="2">The sequence shown here is derived from an EMBL/GenBank/DDBJ whole genome shotgun (WGS) entry which is preliminary data.</text>
</comment>
<keyword evidence="3" id="KW-1185">Reference proteome</keyword>
<evidence type="ECO:0000313" key="3">
    <source>
        <dbReference type="Proteomes" id="UP000269221"/>
    </source>
</evidence>
<evidence type="ECO:0000256" key="1">
    <source>
        <dbReference type="SAM" id="MobiDB-lite"/>
    </source>
</evidence>
<proteinExistence type="predicted"/>
<accession>A0A3M0KVX4</accession>
<gene>
    <name evidence="2" type="ORF">DUI87_05894</name>
</gene>
<reference evidence="2 3" key="1">
    <citation type="submission" date="2018-07" db="EMBL/GenBank/DDBJ databases">
        <title>A high quality draft genome assembly of the barn swallow (H. rustica rustica).</title>
        <authorList>
            <person name="Formenti G."/>
            <person name="Chiara M."/>
            <person name="Poveda L."/>
            <person name="Francoijs K.-J."/>
            <person name="Bonisoli-Alquati A."/>
            <person name="Canova L."/>
            <person name="Gianfranceschi L."/>
            <person name="Horner D.S."/>
            <person name="Saino N."/>
        </authorList>
    </citation>
    <scope>NUCLEOTIDE SEQUENCE [LARGE SCALE GENOMIC DNA]</scope>
    <source>
        <strain evidence="2">Chelidonia</strain>
        <tissue evidence="2">Blood</tissue>
    </source>
</reference>
<dbReference type="OrthoDB" id="10543150at2759"/>
<organism evidence="2 3">
    <name type="scientific">Hirundo rustica rustica</name>
    <dbReference type="NCBI Taxonomy" id="333673"/>
    <lineage>
        <taxon>Eukaryota</taxon>
        <taxon>Metazoa</taxon>
        <taxon>Chordata</taxon>
        <taxon>Craniata</taxon>
        <taxon>Vertebrata</taxon>
        <taxon>Euteleostomi</taxon>
        <taxon>Archelosauria</taxon>
        <taxon>Archosauria</taxon>
        <taxon>Dinosauria</taxon>
        <taxon>Saurischia</taxon>
        <taxon>Theropoda</taxon>
        <taxon>Coelurosauria</taxon>
        <taxon>Aves</taxon>
        <taxon>Neognathae</taxon>
        <taxon>Neoaves</taxon>
        <taxon>Telluraves</taxon>
        <taxon>Australaves</taxon>
        <taxon>Passeriformes</taxon>
        <taxon>Sylvioidea</taxon>
        <taxon>Hirundinidae</taxon>
        <taxon>Hirundo</taxon>
    </lineage>
</organism>
<protein>
    <submittedName>
        <fullName evidence="2">Uncharacterized protein</fullName>
    </submittedName>
</protein>
<dbReference type="Proteomes" id="UP000269221">
    <property type="component" value="Unassembled WGS sequence"/>
</dbReference>
<dbReference type="AlphaFoldDB" id="A0A3M0KVX4"/>
<feature type="region of interest" description="Disordered" evidence="1">
    <location>
        <begin position="1"/>
        <end position="37"/>
    </location>
</feature>